<proteinExistence type="inferred from homology"/>
<dbReference type="PANTHER" id="PTHR44196:SF3">
    <property type="entry name" value="SHORT CHAIN DEHYDROGENASE FAMILY PROTEIN"/>
    <property type="match status" value="1"/>
</dbReference>
<evidence type="ECO:0000313" key="3">
    <source>
        <dbReference type="EMBL" id="USH03505.1"/>
    </source>
</evidence>
<evidence type="ECO:0000256" key="2">
    <source>
        <dbReference type="ARBA" id="ARBA00023002"/>
    </source>
</evidence>
<keyword evidence="2" id="KW-0560">Oxidoreductase</keyword>
<dbReference type="EMBL" id="CP082275">
    <property type="protein sequence ID" value="USH03505.1"/>
    <property type="molecule type" value="Genomic_DNA"/>
</dbReference>
<name>A0ABY4WW56_9GAMM</name>
<evidence type="ECO:0000256" key="1">
    <source>
        <dbReference type="ARBA" id="ARBA00006484"/>
    </source>
</evidence>
<evidence type="ECO:0000313" key="4">
    <source>
        <dbReference type="Proteomes" id="UP001056255"/>
    </source>
</evidence>
<dbReference type="InterPro" id="IPR002347">
    <property type="entry name" value="SDR_fam"/>
</dbReference>
<comment type="similarity">
    <text evidence="1">Belongs to the short-chain dehydrogenases/reductases (SDR) family.</text>
</comment>
<reference evidence="3" key="1">
    <citation type="submission" date="2021-08" db="EMBL/GenBank/DDBJ databases">
        <authorList>
            <person name="Sakaguchi M."/>
            <person name="Kikuchi T."/>
            <person name="Urbanczyk H."/>
        </authorList>
    </citation>
    <scope>NUCLEOTIDE SEQUENCE</scope>
    <source>
        <strain evidence="3">020920N</strain>
    </source>
</reference>
<dbReference type="Proteomes" id="UP001056255">
    <property type="component" value="Chromosome I"/>
</dbReference>
<dbReference type="Pfam" id="PF00106">
    <property type="entry name" value="adh_short"/>
    <property type="match status" value="1"/>
</dbReference>
<dbReference type="Gene3D" id="3.40.50.720">
    <property type="entry name" value="NAD(P)-binding Rossmann-like Domain"/>
    <property type="match status" value="1"/>
</dbReference>
<dbReference type="InterPro" id="IPR036291">
    <property type="entry name" value="NAD(P)-bd_dom_sf"/>
</dbReference>
<keyword evidence="4" id="KW-1185">Reference proteome</keyword>
<protein>
    <submittedName>
        <fullName evidence="3">SDR family oxidoreductase</fullName>
    </submittedName>
</protein>
<accession>A0ABY4WW56</accession>
<dbReference type="PANTHER" id="PTHR44196">
    <property type="entry name" value="DEHYDROGENASE/REDUCTASE SDR FAMILY MEMBER 7B"/>
    <property type="match status" value="1"/>
</dbReference>
<dbReference type="SUPFAM" id="SSF51735">
    <property type="entry name" value="NAD(P)-binding Rossmann-fold domains"/>
    <property type="match status" value="1"/>
</dbReference>
<sequence>MSKQPVLILGGRSDIGLAIAHRFASSGHPIYLAARNASSLDREKCDISLRHEVNVDLVEFDALDTASHEDWATSLSPAPGIVISAVGYMGEQSQSERSTEDAAMVMRSNFEGPASILSVFANRFEQQGKGALIGISSVAGERGRATNYVYGSAKAGFTAFLSGLRNRLSKKGVQVITVLPGFVETQMTEGLDLPKKLTAKPEEVATKVFQAVRQNKDVVYVKTIWSIIMMVIRSIPEFAFKRMSI</sequence>
<organism evidence="3 4">
    <name type="scientific">Grimontia kaedaensis</name>
    <dbReference type="NCBI Taxonomy" id="2872157"/>
    <lineage>
        <taxon>Bacteria</taxon>
        <taxon>Pseudomonadati</taxon>
        <taxon>Pseudomonadota</taxon>
        <taxon>Gammaproteobacteria</taxon>
        <taxon>Vibrionales</taxon>
        <taxon>Vibrionaceae</taxon>
        <taxon>Grimontia</taxon>
    </lineage>
</organism>
<gene>
    <name evidence="3" type="ORF">K6Q96_05770</name>
</gene>
<dbReference type="CDD" id="cd05233">
    <property type="entry name" value="SDR_c"/>
    <property type="match status" value="1"/>
</dbReference>
<dbReference type="RefSeq" id="WP_251878550.1">
    <property type="nucleotide sequence ID" value="NZ_CP082275.1"/>
</dbReference>
<dbReference type="PRINTS" id="PR00081">
    <property type="entry name" value="GDHRDH"/>
</dbReference>
<dbReference type="NCBIfam" id="NF005489">
    <property type="entry name" value="PRK07102.1"/>
    <property type="match status" value="1"/>
</dbReference>